<dbReference type="GO" id="GO:0006935">
    <property type="term" value="P:chemotaxis"/>
    <property type="evidence" value="ECO:0007669"/>
    <property type="project" value="UniProtKB-KW"/>
</dbReference>
<protein>
    <submittedName>
        <fullName evidence="12">Methyl-accepting chemotaxis protein</fullName>
    </submittedName>
</protein>
<dbReference type="GO" id="GO:0004888">
    <property type="term" value="F:transmembrane signaling receptor activity"/>
    <property type="evidence" value="ECO:0007669"/>
    <property type="project" value="InterPro"/>
</dbReference>
<dbReference type="Pfam" id="PF00015">
    <property type="entry name" value="MCPsignal"/>
    <property type="match status" value="1"/>
</dbReference>
<evidence type="ECO:0000256" key="9">
    <source>
        <dbReference type="ARBA" id="ARBA00029447"/>
    </source>
</evidence>
<dbReference type="InterPro" id="IPR004090">
    <property type="entry name" value="Chemotax_Me-accpt_rcpt"/>
</dbReference>
<gene>
    <name evidence="12" type="ORF">H8F01_05240</name>
</gene>
<evidence type="ECO:0000256" key="6">
    <source>
        <dbReference type="ARBA" id="ARBA00022989"/>
    </source>
</evidence>
<keyword evidence="3" id="KW-0488">Methylation</keyword>
<accession>A0A7G8Q6Y6</accession>
<dbReference type="RefSeq" id="WP_187057976.1">
    <property type="nucleotide sequence ID" value="NZ_CP060412.1"/>
</dbReference>
<keyword evidence="7" id="KW-0472">Membrane</keyword>
<keyword evidence="5" id="KW-0812">Transmembrane</keyword>
<dbReference type="InterPro" id="IPR004089">
    <property type="entry name" value="MCPsignal_dom"/>
</dbReference>
<dbReference type="GO" id="GO:0005886">
    <property type="term" value="C:plasma membrane"/>
    <property type="evidence" value="ECO:0007669"/>
    <property type="project" value="UniProtKB-SubCell"/>
</dbReference>
<dbReference type="EMBL" id="CP060412">
    <property type="protein sequence ID" value="QNK02544.1"/>
    <property type="molecule type" value="Genomic_DNA"/>
</dbReference>
<evidence type="ECO:0000259" key="11">
    <source>
        <dbReference type="PROSITE" id="PS50111"/>
    </source>
</evidence>
<reference evidence="12 13" key="1">
    <citation type="submission" date="2020-08" db="EMBL/GenBank/DDBJ databases">
        <title>Dyella sp. G9 isolated from forest soil.</title>
        <authorList>
            <person name="Fu J."/>
            <person name="Qiu L."/>
        </authorList>
    </citation>
    <scope>NUCLEOTIDE SEQUENCE [LARGE SCALE GENOMIC DNA]</scope>
    <source>
        <strain evidence="12 13">G9</strain>
    </source>
</reference>
<evidence type="ECO:0000256" key="1">
    <source>
        <dbReference type="ARBA" id="ARBA00004651"/>
    </source>
</evidence>
<dbReference type="GO" id="GO:0007165">
    <property type="term" value="P:signal transduction"/>
    <property type="evidence" value="ECO:0007669"/>
    <property type="project" value="UniProtKB-KW"/>
</dbReference>
<evidence type="ECO:0000313" key="12">
    <source>
        <dbReference type="EMBL" id="QNK02544.1"/>
    </source>
</evidence>
<feature type="domain" description="Methyl-accepting transducer" evidence="11">
    <location>
        <begin position="83"/>
        <end position="242"/>
    </location>
</feature>
<organism evidence="12 13">
    <name type="scientific">Dyella telluris</name>
    <dbReference type="NCBI Taxonomy" id="2763498"/>
    <lineage>
        <taxon>Bacteria</taxon>
        <taxon>Pseudomonadati</taxon>
        <taxon>Pseudomonadota</taxon>
        <taxon>Gammaproteobacteria</taxon>
        <taxon>Lysobacterales</taxon>
        <taxon>Rhodanobacteraceae</taxon>
        <taxon>Dyella</taxon>
    </lineage>
</organism>
<dbReference type="SUPFAM" id="SSF58104">
    <property type="entry name" value="Methyl-accepting chemotaxis protein (MCP) signaling domain"/>
    <property type="match status" value="1"/>
</dbReference>
<keyword evidence="6" id="KW-1133">Transmembrane helix</keyword>
<evidence type="ECO:0000256" key="5">
    <source>
        <dbReference type="ARBA" id="ARBA00022692"/>
    </source>
</evidence>
<dbReference type="KEGG" id="dtl:H8F01_05240"/>
<comment type="subcellular location">
    <subcellularLocation>
        <location evidence="1">Cell membrane</location>
        <topology evidence="1">Multi-pass membrane protein</topology>
    </subcellularLocation>
</comment>
<keyword evidence="2" id="KW-1003">Cell membrane</keyword>
<dbReference type="PRINTS" id="PR00260">
    <property type="entry name" value="CHEMTRNSDUCR"/>
</dbReference>
<keyword evidence="8 10" id="KW-0807">Transducer</keyword>
<dbReference type="SMART" id="SM00283">
    <property type="entry name" value="MA"/>
    <property type="match status" value="1"/>
</dbReference>
<dbReference type="AlphaFoldDB" id="A0A7G8Q6Y6"/>
<comment type="similarity">
    <text evidence="9">Belongs to the methyl-accepting chemotaxis (MCP) protein family.</text>
</comment>
<evidence type="ECO:0000256" key="8">
    <source>
        <dbReference type="ARBA" id="ARBA00023224"/>
    </source>
</evidence>
<evidence type="ECO:0000256" key="3">
    <source>
        <dbReference type="ARBA" id="ARBA00022481"/>
    </source>
</evidence>
<evidence type="ECO:0000256" key="4">
    <source>
        <dbReference type="ARBA" id="ARBA00022500"/>
    </source>
</evidence>
<evidence type="ECO:0000313" key="13">
    <source>
        <dbReference type="Proteomes" id="UP000515873"/>
    </source>
</evidence>
<dbReference type="Gene3D" id="1.10.287.950">
    <property type="entry name" value="Methyl-accepting chemotaxis protein"/>
    <property type="match status" value="1"/>
</dbReference>
<name>A0A7G8Q6Y6_9GAMM</name>
<evidence type="ECO:0000256" key="7">
    <source>
        <dbReference type="ARBA" id="ARBA00023136"/>
    </source>
</evidence>
<proteinExistence type="inferred from homology"/>
<dbReference type="PROSITE" id="PS50111">
    <property type="entry name" value="CHEMOTAXIS_TRANSDUC_2"/>
    <property type="match status" value="1"/>
</dbReference>
<dbReference type="PANTHER" id="PTHR32089">
    <property type="entry name" value="METHYL-ACCEPTING CHEMOTAXIS PROTEIN MCPB"/>
    <property type="match status" value="1"/>
</dbReference>
<keyword evidence="4" id="KW-0145">Chemotaxis</keyword>
<evidence type="ECO:0000256" key="10">
    <source>
        <dbReference type="PROSITE-ProRule" id="PRU00284"/>
    </source>
</evidence>
<dbReference type="PANTHER" id="PTHR32089:SF39">
    <property type="entry name" value="METHYL-ACCEPTING CHEMOTAXIS PROTEIN HLYB"/>
    <property type="match status" value="1"/>
</dbReference>
<keyword evidence="13" id="KW-1185">Reference proteome</keyword>
<sequence length="395" mass="43001">MDALLSFMHKRPVIGLAASAVALVLTMAWPSAWLGPVLVVLLTAAWIVETRRAVPVAAPPVIQASLEHHEPVREALEEVRSSLVDELGHATRELHQAMDLLRDAVTELGGGFDGLSRKTGQQQSLLRQIIDVQGEGVSVQDFAARTGDLLEHFVDMVVQMSRESLRIVYRIDGMAKEMDAVFGLLKNVNTIAEETNLLALNAAIEAARAGESGRGFAVVAGEIRNLASHSNQFNEQIGSHVERARAAMGELRGLVGTMASQDLNVALSAKGGIDAMMAHVTESDARTSKVADQVVEINRGLGTDVATTVRSLQFEDILSQLINQTRQRLVELQDITTECTRDIQELACNPIDADLLAQRAERVRSRLAIQREKARLRSRGPALQNSMDAGEIELF</sequence>
<dbReference type="Proteomes" id="UP000515873">
    <property type="component" value="Chromosome"/>
</dbReference>
<evidence type="ECO:0000256" key="2">
    <source>
        <dbReference type="ARBA" id="ARBA00022475"/>
    </source>
</evidence>